<dbReference type="AlphaFoldDB" id="A0A151G6Q8"/>
<gene>
    <name evidence="5 8" type="primary">birA</name>
    <name evidence="9" type="ORF">JH395_01445</name>
    <name evidence="7" type="ORF">Lp19_1709</name>
    <name evidence="8" type="ORF">LPJSA22_00319</name>
</gene>
<dbReference type="Proteomes" id="UP000094892">
    <property type="component" value="Unassembled WGS sequence"/>
</dbReference>
<dbReference type="EMBL" id="LUXM01000028">
    <property type="protein sequence ID" value="KZU94920.1"/>
    <property type="molecule type" value="Genomic_DNA"/>
</dbReference>
<dbReference type="SUPFAM" id="SSF46785">
    <property type="entry name" value="Winged helix' DNA-binding domain"/>
    <property type="match status" value="1"/>
</dbReference>
<dbReference type="PANTHER" id="PTHR12835:SF5">
    <property type="entry name" value="BIOTIN--PROTEIN LIGASE"/>
    <property type="match status" value="1"/>
</dbReference>
<dbReference type="EMBL" id="MCOL01000001">
    <property type="protein sequence ID" value="ODO60386.1"/>
    <property type="molecule type" value="Genomic_DNA"/>
</dbReference>
<dbReference type="PANTHER" id="PTHR12835">
    <property type="entry name" value="BIOTIN PROTEIN LIGASE"/>
    <property type="match status" value="1"/>
</dbReference>
<dbReference type="SUPFAM" id="SSF55681">
    <property type="entry name" value="Class II aaRS and biotin synthetases"/>
    <property type="match status" value="1"/>
</dbReference>
<sequence length="323" mass="35306">MTTKEQVLTILLRHHGEWQSGDQLAQSVGCSRESIWKAINALRKQGHQIESRKNRGYCYLGSRNLDAKAIQIYGQRQFTGPLEVVAQTPSTQILAKSFLSHHQPQFAAFFADEQTAGYGRLGRDFYSPAKTGLYFSLVVPNPTNALVNVGLLTTGVAVSVLNVLQQFYPNKNFGLKWVNDIYLDQHKVGGIITEASLELESTSATAFIVGVGLNLTTTDFPRELQARAQAVDPSMSVDRNRLAAALLSALVALSKRYATADFLPAYRAKSLVLGQQVTLQVGDSVVNGVAEDIDEHGGLVVRMLTGERRTFTSGEVIRVGLPV</sequence>
<dbReference type="Pfam" id="PF03099">
    <property type="entry name" value="BPL_LplA_LipB"/>
    <property type="match status" value="1"/>
</dbReference>
<reference evidence="7 10" key="1">
    <citation type="submission" date="2016-03" db="EMBL/GenBank/DDBJ databases">
        <title>Comparative genomics of 54 Lactobacillus plantarum strains reveals genomic uncoupling from niche constraints.</title>
        <authorList>
            <person name="Martino M.E."/>
        </authorList>
    </citation>
    <scope>NUCLEOTIDE SEQUENCE [LARGE SCALE GENOMIC DNA]</scope>
    <source>
        <strain evidence="7 10">19.1</strain>
    </source>
</reference>
<dbReference type="InterPro" id="IPR036390">
    <property type="entry name" value="WH_DNA-bd_sf"/>
</dbReference>
<dbReference type="GO" id="GO:0009249">
    <property type="term" value="P:protein lipoylation"/>
    <property type="evidence" value="ECO:0007669"/>
    <property type="project" value="UniProtKB-ARBA"/>
</dbReference>
<dbReference type="KEGG" id="lpb:SH83_01475"/>
<dbReference type="Proteomes" id="UP000076882">
    <property type="component" value="Unassembled WGS sequence"/>
</dbReference>
<dbReference type="InterPro" id="IPR008988">
    <property type="entry name" value="Transcriptional_repressor_C"/>
</dbReference>
<dbReference type="GO" id="GO:0004077">
    <property type="term" value="F:biotin--[biotin carboxyl-carrier protein] ligase activity"/>
    <property type="evidence" value="ECO:0007669"/>
    <property type="project" value="UniProtKB-UniRule"/>
</dbReference>
<feature type="domain" description="BPL/LPL catalytic" evidence="6">
    <location>
        <begin position="77"/>
        <end position="258"/>
    </location>
</feature>
<keyword evidence="3 5" id="KW-0067">ATP-binding</keyword>
<dbReference type="GO" id="GO:0005737">
    <property type="term" value="C:cytoplasm"/>
    <property type="evidence" value="ECO:0007669"/>
    <property type="project" value="TreeGrafter"/>
</dbReference>
<dbReference type="EMBL" id="CP066817">
    <property type="protein sequence ID" value="QQM61245.1"/>
    <property type="molecule type" value="Genomic_DNA"/>
</dbReference>
<name>A0A151G6Q8_LACPN</name>
<dbReference type="InterPro" id="IPR004408">
    <property type="entry name" value="Biotin_CoA_COase_ligase"/>
</dbReference>
<dbReference type="EC" id="6.3.4.15" evidence="5"/>
<dbReference type="InterPro" id="IPR036388">
    <property type="entry name" value="WH-like_DNA-bd_sf"/>
</dbReference>
<dbReference type="Gene3D" id="2.30.30.100">
    <property type="match status" value="1"/>
</dbReference>
<keyword evidence="5" id="KW-0804">Transcription</keyword>
<dbReference type="Gene3D" id="1.10.10.10">
    <property type="entry name" value="Winged helix-like DNA-binding domain superfamily/Winged helix DNA-binding domain"/>
    <property type="match status" value="1"/>
</dbReference>
<dbReference type="InterPro" id="IPR003142">
    <property type="entry name" value="BPL_C"/>
</dbReference>
<proteinExistence type="inferred from homology"/>
<keyword evidence="1 5" id="KW-0436">Ligase</keyword>
<organism evidence="8 11">
    <name type="scientific">Lactiplantibacillus plantarum</name>
    <name type="common">Lactobacillus plantarum</name>
    <dbReference type="NCBI Taxonomy" id="1590"/>
    <lineage>
        <taxon>Bacteria</taxon>
        <taxon>Bacillati</taxon>
        <taxon>Bacillota</taxon>
        <taxon>Bacilli</taxon>
        <taxon>Lactobacillales</taxon>
        <taxon>Lactobacillaceae</taxon>
        <taxon>Lactiplantibacillus</taxon>
    </lineage>
</organism>
<dbReference type="InterPro" id="IPR045864">
    <property type="entry name" value="aa-tRNA-synth_II/BPL/LPL"/>
</dbReference>
<keyword evidence="5" id="KW-0238">DNA-binding</keyword>
<keyword evidence="5" id="KW-0678">Repressor</keyword>
<dbReference type="RefSeq" id="WP_003643750.1">
    <property type="nucleotide sequence ID" value="NZ_AP028145.1"/>
</dbReference>
<comment type="caution">
    <text evidence="5">Lacks conserved residue(s) required for the propagation of feature annotation.</text>
</comment>
<evidence type="ECO:0000256" key="5">
    <source>
        <dbReference type="HAMAP-Rule" id="MF_00978"/>
    </source>
</evidence>
<dbReference type="Gene3D" id="3.30.930.10">
    <property type="entry name" value="Bira Bifunctional Protein, Domain 2"/>
    <property type="match status" value="1"/>
</dbReference>
<keyword evidence="2 5" id="KW-0547">Nucleotide-binding</keyword>
<dbReference type="InterPro" id="IPR030855">
    <property type="entry name" value="Bifunct_BirA"/>
</dbReference>
<feature type="DNA-binding region" description="H-T-H motif" evidence="5">
    <location>
        <begin position="21"/>
        <end position="40"/>
    </location>
</feature>
<feature type="binding site" evidence="5">
    <location>
        <position position="114"/>
    </location>
    <ligand>
        <name>biotin</name>
        <dbReference type="ChEBI" id="CHEBI:57586"/>
    </ligand>
</feature>
<dbReference type="PATRIC" id="fig|1590.142.peg.316"/>
<dbReference type="InterPro" id="IPR004143">
    <property type="entry name" value="BPL_LPL_catalytic"/>
</dbReference>
<dbReference type="GO" id="GO:0016740">
    <property type="term" value="F:transferase activity"/>
    <property type="evidence" value="ECO:0007669"/>
    <property type="project" value="UniProtKB-ARBA"/>
</dbReference>
<comment type="catalytic activity">
    <reaction evidence="5">
        <text>biotin + L-lysyl-[protein] + ATP = N(6)-biotinyl-L-lysyl-[protein] + AMP + diphosphate + H(+)</text>
        <dbReference type="Rhea" id="RHEA:11756"/>
        <dbReference type="Rhea" id="RHEA-COMP:9752"/>
        <dbReference type="Rhea" id="RHEA-COMP:10505"/>
        <dbReference type="ChEBI" id="CHEBI:15378"/>
        <dbReference type="ChEBI" id="CHEBI:29969"/>
        <dbReference type="ChEBI" id="CHEBI:30616"/>
        <dbReference type="ChEBI" id="CHEBI:33019"/>
        <dbReference type="ChEBI" id="CHEBI:57586"/>
        <dbReference type="ChEBI" id="CHEBI:83144"/>
        <dbReference type="ChEBI" id="CHEBI:456215"/>
        <dbReference type="EC" id="6.3.4.15"/>
    </reaction>
</comment>
<dbReference type="CDD" id="cd16442">
    <property type="entry name" value="BPL"/>
    <property type="match status" value="1"/>
</dbReference>
<dbReference type="Pfam" id="PF02237">
    <property type="entry name" value="BPL_C"/>
    <property type="match status" value="1"/>
</dbReference>
<keyword evidence="4 5" id="KW-0092">Biotin</keyword>
<comment type="function">
    <text evidence="5">Acts both as a biotin--[acetyl-CoA-carboxylase] ligase and a repressor.</text>
</comment>
<dbReference type="SUPFAM" id="SSF50037">
    <property type="entry name" value="C-terminal domain of transcriptional repressors"/>
    <property type="match status" value="1"/>
</dbReference>
<evidence type="ECO:0000313" key="9">
    <source>
        <dbReference type="EMBL" id="QQM61245.1"/>
    </source>
</evidence>
<accession>A0A151G6Q8</accession>
<dbReference type="GO" id="GO:0006355">
    <property type="term" value="P:regulation of DNA-templated transcription"/>
    <property type="evidence" value="ECO:0007669"/>
    <property type="project" value="UniProtKB-UniRule"/>
</dbReference>
<evidence type="ECO:0000256" key="3">
    <source>
        <dbReference type="ARBA" id="ARBA00022840"/>
    </source>
</evidence>
<evidence type="ECO:0000313" key="10">
    <source>
        <dbReference type="Proteomes" id="UP000076882"/>
    </source>
</evidence>
<evidence type="ECO:0000259" key="6">
    <source>
        <dbReference type="PROSITE" id="PS51733"/>
    </source>
</evidence>
<feature type="binding site" evidence="5">
    <location>
        <position position="187"/>
    </location>
    <ligand>
        <name>biotin</name>
        <dbReference type="ChEBI" id="CHEBI:57586"/>
    </ligand>
</feature>
<protein>
    <recommendedName>
        <fullName evidence="5">Bifunctional ligase/repressor BirA</fullName>
    </recommendedName>
    <alternativeName>
        <fullName evidence="5">Biotin--[acetyl-CoA-carboxylase] ligase</fullName>
        <ecNumber evidence="5">6.3.4.15</ecNumber>
    </alternativeName>
    <alternativeName>
        <fullName evidence="5">Biotin--protein ligase</fullName>
    </alternativeName>
    <alternativeName>
        <fullName evidence="5">Biotin-[acetyl-CoA carboxylase] synthetase</fullName>
    </alternativeName>
</protein>
<dbReference type="GeneID" id="77216988"/>
<dbReference type="Proteomes" id="UP000595466">
    <property type="component" value="Chromosome"/>
</dbReference>
<evidence type="ECO:0000313" key="8">
    <source>
        <dbReference type="EMBL" id="ODO60386.1"/>
    </source>
</evidence>
<dbReference type="HAMAP" id="MF_00978">
    <property type="entry name" value="Bifunct_BirA"/>
    <property type="match status" value="1"/>
</dbReference>
<evidence type="ECO:0000256" key="4">
    <source>
        <dbReference type="ARBA" id="ARBA00023267"/>
    </source>
</evidence>
<dbReference type="Pfam" id="PF08279">
    <property type="entry name" value="HTH_11"/>
    <property type="match status" value="1"/>
</dbReference>
<keyword evidence="5" id="KW-0805">Transcription regulation</keyword>
<dbReference type="GO" id="GO:0003677">
    <property type="term" value="F:DNA binding"/>
    <property type="evidence" value="ECO:0007669"/>
    <property type="project" value="UniProtKB-UniRule"/>
</dbReference>
<dbReference type="GO" id="GO:0005524">
    <property type="term" value="F:ATP binding"/>
    <property type="evidence" value="ECO:0007669"/>
    <property type="project" value="UniProtKB-UniRule"/>
</dbReference>
<dbReference type="NCBIfam" id="TIGR00121">
    <property type="entry name" value="birA_ligase"/>
    <property type="match status" value="1"/>
</dbReference>
<comment type="similarity">
    <text evidence="5">Belongs to the biotin--protein ligase family.</text>
</comment>
<evidence type="ECO:0000313" key="12">
    <source>
        <dbReference type="Proteomes" id="UP000595466"/>
    </source>
</evidence>
<dbReference type="PROSITE" id="PS51733">
    <property type="entry name" value="BPL_LPL_CATALYTIC"/>
    <property type="match status" value="1"/>
</dbReference>
<reference evidence="8 11" key="2">
    <citation type="submission" date="2016-08" db="EMBL/GenBank/DDBJ databases">
        <title>Genome sequencing of Lactobacillus plantarum JSA22, isolated from fermented soybean paste.</title>
        <authorList>
            <person name="Choi H.S."/>
        </authorList>
    </citation>
    <scope>NUCLEOTIDE SEQUENCE [LARGE SCALE GENOMIC DNA]</scope>
    <source>
        <strain evidence="8 11">JSA22</strain>
    </source>
</reference>
<evidence type="ECO:0000313" key="11">
    <source>
        <dbReference type="Proteomes" id="UP000094892"/>
    </source>
</evidence>
<evidence type="ECO:0000313" key="7">
    <source>
        <dbReference type="EMBL" id="KZU94920.1"/>
    </source>
</evidence>
<evidence type="ECO:0000256" key="1">
    <source>
        <dbReference type="ARBA" id="ARBA00022598"/>
    </source>
</evidence>
<dbReference type="InterPro" id="IPR013196">
    <property type="entry name" value="HTH_11"/>
</dbReference>
<reference evidence="9 12" key="3">
    <citation type="submission" date="2020-12" db="EMBL/GenBank/DDBJ databases">
        <title>Whole genome sequencing of Lactobacillus plantarum PC518.</title>
        <authorList>
            <person name="Guo Q."/>
        </authorList>
    </citation>
    <scope>NUCLEOTIDE SEQUENCE [LARGE SCALE GENOMIC DNA]</scope>
    <source>
        <strain evidence="9 12">PC518</strain>
    </source>
</reference>
<evidence type="ECO:0000256" key="2">
    <source>
        <dbReference type="ARBA" id="ARBA00022741"/>
    </source>
</evidence>